<dbReference type="PANTHER" id="PTHR40732:SF1">
    <property type="entry name" value="GTP-DEPENDENT DEPHOSPHO-COA KINASE"/>
    <property type="match status" value="1"/>
</dbReference>
<dbReference type="EC" id="2.7.1.237" evidence="6"/>
<keyword evidence="3 6" id="KW-0418">Kinase</keyword>
<keyword evidence="4 6" id="KW-0173">Coenzyme A biosynthesis</keyword>
<dbReference type="Pfam" id="PF04019">
    <property type="entry name" value="DUF359"/>
    <property type="match status" value="1"/>
</dbReference>
<dbReference type="GO" id="GO:0005525">
    <property type="term" value="F:GTP binding"/>
    <property type="evidence" value="ECO:0007669"/>
    <property type="project" value="UniProtKB-UniRule"/>
</dbReference>
<dbReference type="UniPathway" id="UPA00241"/>
<dbReference type="InterPro" id="IPR007164">
    <property type="entry name" value="GTP-dep_dephospho-CoA_kin"/>
</dbReference>
<feature type="binding site" evidence="6">
    <location>
        <position position="49"/>
    </location>
    <ligand>
        <name>GTP</name>
        <dbReference type="ChEBI" id="CHEBI:37565"/>
    </ligand>
</feature>
<dbReference type="EMBL" id="CP003098">
    <property type="protein sequence ID" value="AET32752.1"/>
    <property type="molecule type" value="Genomic_DNA"/>
</dbReference>
<feature type="binding site" evidence="6">
    <location>
        <position position="51"/>
    </location>
    <ligand>
        <name>GTP</name>
        <dbReference type="ChEBI" id="CHEBI:37565"/>
    </ligand>
</feature>
<comment type="similarity">
    <text evidence="6">Belongs to the GTP-dependent DPCK family.</text>
</comment>
<gene>
    <name evidence="7" type="ORF">P186_1323</name>
</gene>
<reference evidence="7 8" key="1">
    <citation type="journal article" date="2012" name="J. Bacteriol.">
        <title>Complete genome sequence of strain 1860, a crenarchaeon of the genus pyrobaculum able to grow with various electron acceptors.</title>
        <authorList>
            <person name="Mardanov A.V."/>
            <person name="Gumerov V.M."/>
            <person name="Slobodkina G.B."/>
            <person name="Beletsky A.V."/>
            <person name="Bonch-Osmolovskaya E.A."/>
            <person name="Ravin N.V."/>
            <person name="Skryabin K.G."/>
        </authorList>
    </citation>
    <scope>NUCLEOTIDE SEQUENCE [LARGE SCALE GENOMIC DNA]</scope>
    <source>
        <strain evidence="7 8">1860</strain>
    </source>
</reference>
<protein>
    <recommendedName>
        <fullName evidence="6">GTP-dependent dephospho-CoA kinase</fullName>
        <ecNumber evidence="6">2.7.1.237</ecNumber>
    </recommendedName>
    <alternativeName>
        <fullName evidence="6">Dephospho-coenzyme A kinase</fullName>
        <shortName evidence="6">DPCK</shortName>
    </alternativeName>
</protein>
<keyword evidence="8" id="KW-1185">Reference proteome</keyword>
<dbReference type="OrthoDB" id="15447at2157"/>
<dbReference type="BioCyc" id="PSP1104324:GJSN-1297-MONOMER"/>
<dbReference type="KEGG" id="pyr:P186_1323"/>
<dbReference type="GO" id="GO:0016301">
    <property type="term" value="F:kinase activity"/>
    <property type="evidence" value="ECO:0007669"/>
    <property type="project" value="UniProtKB-UniRule"/>
</dbReference>
<feature type="binding site" evidence="6">
    <location>
        <position position="70"/>
    </location>
    <ligand>
        <name>GTP</name>
        <dbReference type="ChEBI" id="CHEBI:37565"/>
    </ligand>
</feature>
<dbReference type="PANTHER" id="PTHR40732">
    <property type="entry name" value="UPF0218 PROTEIN TK1697"/>
    <property type="match status" value="1"/>
</dbReference>
<keyword evidence="1 6" id="KW-0808">Transferase</keyword>
<dbReference type="HAMAP" id="MF_00590">
    <property type="entry name" value="Dephospho_CoA_kinase_GTP_dep"/>
    <property type="match status" value="1"/>
</dbReference>
<evidence type="ECO:0000313" key="8">
    <source>
        <dbReference type="Proteomes" id="UP000005867"/>
    </source>
</evidence>
<feature type="binding site" evidence="6">
    <location>
        <position position="68"/>
    </location>
    <ligand>
        <name>GTP</name>
        <dbReference type="ChEBI" id="CHEBI:37565"/>
    </ligand>
</feature>
<dbReference type="GeneID" id="11595580"/>
<proteinExistence type="inferred from homology"/>
<comment type="catalytic activity">
    <reaction evidence="6">
        <text>3'-dephospho-CoA + GTP = GDP + CoA + H(+)</text>
        <dbReference type="Rhea" id="RHEA:61156"/>
        <dbReference type="ChEBI" id="CHEBI:15378"/>
        <dbReference type="ChEBI" id="CHEBI:37565"/>
        <dbReference type="ChEBI" id="CHEBI:57287"/>
        <dbReference type="ChEBI" id="CHEBI:57328"/>
        <dbReference type="ChEBI" id="CHEBI:58189"/>
        <dbReference type="EC" id="2.7.1.237"/>
    </reaction>
</comment>
<dbReference type="STRING" id="1104324.P186_1323"/>
<comment type="caution">
    <text evidence="6">Lacks conserved residue(s) required for the propagation of feature annotation.</text>
</comment>
<evidence type="ECO:0000256" key="2">
    <source>
        <dbReference type="ARBA" id="ARBA00022741"/>
    </source>
</evidence>
<evidence type="ECO:0000256" key="3">
    <source>
        <dbReference type="ARBA" id="ARBA00022777"/>
    </source>
</evidence>
<dbReference type="HOGENOM" id="CLU_120795_1_0_2"/>
<comment type="function">
    <text evidence="6">Catalyzes the GTP-dependent phosphorylation of the 3'-hydroxyl group of dephosphocoenzyme A to form coenzyme A (CoA).</text>
</comment>
<feature type="binding site" evidence="6">
    <location>
        <position position="50"/>
    </location>
    <ligand>
        <name>GTP</name>
        <dbReference type="ChEBI" id="CHEBI:37565"/>
    </ligand>
</feature>
<dbReference type="RefSeq" id="WP_014288580.1">
    <property type="nucleotide sequence ID" value="NC_016645.1"/>
</dbReference>
<sequence>MICYRLAGRRDLFAFPYPIAIWRDPPSSVEFVKNLAESYGAVHIYTVGDVVTRNFLSQGLVPTSVAIDEKTRRGVKVEQLNLFKRVIRVVNPPGYITEEAWAAVEEAVGGGVVIKVEGEEDMLSLAFIKLAPPRSIVAYGHYMGALIAVPVDWYRSYILKLFDYLEKC</sequence>
<feature type="binding site" evidence="6">
    <location>
        <position position="120"/>
    </location>
    <ligand>
        <name>GTP</name>
        <dbReference type="ChEBI" id="CHEBI:37565"/>
    </ligand>
</feature>
<keyword evidence="2 6" id="KW-0547">Nucleotide-binding</keyword>
<evidence type="ECO:0000256" key="1">
    <source>
        <dbReference type="ARBA" id="ARBA00022679"/>
    </source>
</evidence>
<dbReference type="Proteomes" id="UP000005867">
    <property type="component" value="Chromosome"/>
</dbReference>
<organism evidence="7 8">
    <name type="scientific">Pyrobaculum ferrireducens</name>
    <dbReference type="NCBI Taxonomy" id="1104324"/>
    <lineage>
        <taxon>Archaea</taxon>
        <taxon>Thermoproteota</taxon>
        <taxon>Thermoprotei</taxon>
        <taxon>Thermoproteales</taxon>
        <taxon>Thermoproteaceae</taxon>
        <taxon>Pyrobaculum</taxon>
    </lineage>
</organism>
<evidence type="ECO:0000256" key="6">
    <source>
        <dbReference type="HAMAP-Rule" id="MF_00590"/>
    </source>
</evidence>
<name>G7VDG7_9CREN</name>
<evidence type="ECO:0000256" key="4">
    <source>
        <dbReference type="ARBA" id="ARBA00022993"/>
    </source>
</evidence>
<accession>G7VDG7</accession>
<comment type="pathway">
    <text evidence="6">Cofactor biosynthesis; coenzyme A biosynthesis.</text>
</comment>
<evidence type="ECO:0000256" key="5">
    <source>
        <dbReference type="ARBA" id="ARBA00023134"/>
    </source>
</evidence>
<evidence type="ECO:0000313" key="7">
    <source>
        <dbReference type="EMBL" id="AET32752.1"/>
    </source>
</evidence>
<dbReference type="eggNOG" id="arCOG04076">
    <property type="taxonomic scope" value="Archaea"/>
</dbReference>
<dbReference type="GO" id="GO:0015937">
    <property type="term" value="P:coenzyme A biosynthetic process"/>
    <property type="evidence" value="ECO:0007669"/>
    <property type="project" value="UniProtKB-UniRule"/>
</dbReference>
<keyword evidence="5 6" id="KW-0342">GTP-binding</keyword>
<dbReference type="AlphaFoldDB" id="G7VDG7"/>